<reference evidence="8" key="1">
    <citation type="submission" date="2022-11" db="UniProtKB">
        <authorList>
            <consortium name="WormBaseParasite"/>
        </authorList>
    </citation>
    <scope>IDENTIFICATION</scope>
</reference>
<evidence type="ECO:0000256" key="4">
    <source>
        <dbReference type="ARBA" id="ARBA00022975"/>
    </source>
</evidence>
<dbReference type="InterPro" id="IPR024403">
    <property type="entry name" value="DHOase_cat"/>
</dbReference>
<dbReference type="WBParaSite" id="PSAMB.scaffold11174size3543.g33947.t1">
    <property type="protein sequence ID" value="PSAMB.scaffold11174size3543.g33947.t1"/>
    <property type="gene ID" value="PSAMB.scaffold11174size3543.g33947"/>
</dbReference>
<keyword evidence="3" id="KW-0378">Hydrolase</keyword>
<name>A0A914UP80_9BILA</name>
<dbReference type="GO" id="GO:0006145">
    <property type="term" value="P:purine nucleobase catabolic process"/>
    <property type="evidence" value="ECO:0007669"/>
    <property type="project" value="TreeGrafter"/>
</dbReference>
<organism evidence="7 8">
    <name type="scientific">Plectus sambesii</name>
    <dbReference type="NCBI Taxonomy" id="2011161"/>
    <lineage>
        <taxon>Eukaryota</taxon>
        <taxon>Metazoa</taxon>
        <taxon>Ecdysozoa</taxon>
        <taxon>Nematoda</taxon>
        <taxon>Chromadorea</taxon>
        <taxon>Plectida</taxon>
        <taxon>Plectina</taxon>
        <taxon>Plectoidea</taxon>
        <taxon>Plectidae</taxon>
        <taxon>Plectus</taxon>
    </lineage>
</organism>
<dbReference type="GO" id="GO:0005737">
    <property type="term" value="C:cytoplasm"/>
    <property type="evidence" value="ECO:0007669"/>
    <property type="project" value="TreeGrafter"/>
</dbReference>
<dbReference type="PANTHER" id="PTHR43668">
    <property type="entry name" value="ALLANTOINASE"/>
    <property type="match status" value="1"/>
</dbReference>
<dbReference type="Pfam" id="PF12890">
    <property type="entry name" value="DHOase"/>
    <property type="match status" value="1"/>
</dbReference>
<dbReference type="SUPFAM" id="SSF51556">
    <property type="entry name" value="Metallo-dependent hydrolases"/>
    <property type="match status" value="1"/>
</dbReference>
<accession>A0A914UP80</accession>
<dbReference type="PROSITE" id="PS51855">
    <property type="entry name" value="MGS"/>
    <property type="match status" value="1"/>
</dbReference>
<evidence type="ECO:0000313" key="7">
    <source>
        <dbReference type="Proteomes" id="UP000887566"/>
    </source>
</evidence>
<dbReference type="Gene3D" id="3.40.50.1380">
    <property type="entry name" value="Methylglyoxal synthase-like domain"/>
    <property type="match status" value="1"/>
</dbReference>
<dbReference type="SUPFAM" id="SSF52335">
    <property type="entry name" value="Methylglyoxal synthase-like"/>
    <property type="match status" value="1"/>
</dbReference>
<evidence type="ECO:0000259" key="6">
    <source>
        <dbReference type="PROSITE" id="PS51855"/>
    </source>
</evidence>
<evidence type="ECO:0000256" key="5">
    <source>
        <dbReference type="SAM" id="MobiDB-lite"/>
    </source>
</evidence>
<dbReference type="InterPro" id="IPR011607">
    <property type="entry name" value="MGS-like_dom"/>
</dbReference>
<evidence type="ECO:0000313" key="8">
    <source>
        <dbReference type="WBParaSite" id="PSAMB.scaffold11174size3543.g33947.t1"/>
    </source>
</evidence>
<dbReference type="Gene3D" id="3.20.20.140">
    <property type="entry name" value="Metal-dependent hydrolases"/>
    <property type="match status" value="1"/>
</dbReference>
<protein>
    <submittedName>
        <fullName evidence="8">MGS-like domain-containing protein</fullName>
    </submittedName>
</protein>
<dbReference type="AlphaFoldDB" id="A0A914UP80"/>
<dbReference type="GO" id="GO:0046872">
    <property type="term" value="F:metal ion binding"/>
    <property type="evidence" value="ECO:0007669"/>
    <property type="project" value="UniProtKB-KW"/>
</dbReference>
<evidence type="ECO:0000256" key="1">
    <source>
        <dbReference type="ARBA" id="ARBA00001947"/>
    </source>
</evidence>
<feature type="region of interest" description="Disordered" evidence="5">
    <location>
        <begin position="469"/>
        <end position="489"/>
    </location>
</feature>
<dbReference type="PROSITE" id="PS00483">
    <property type="entry name" value="DIHYDROOROTASE_2"/>
    <property type="match status" value="1"/>
</dbReference>
<dbReference type="FunFam" id="3.20.20.140:FF:000036">
    <property type="entry name" value="Carbamoyl-phosphate synthase large chain"/>
    <property type="match status" value="1"/>
</dbReference>
<dbReference type="InterPro" id="IPR036914">
    <property type="entry name" value="MGS-like_dom_sf"/>
</dbReference>
<dbReference type="PANTHER" id="PTHR43668:SF2">
    <property type="entry name" value="ALLANTOINASE"/>
    <property type="match status" value="1"/>
</dbReference>
<dbReference type="InterPro" id="IPR011059">
    <property type="entry name" value="Metal-dep_hydrolase_composite"/>
</dbReference>
<keyword evidence="2" id="KW-0479">Metal-binding</keyword>
<evidence type="ECO:0000256" key="2">
    <source>
        <dbReference type="ARBA" id="ARBA00022723"/>
    </source>
</evidence>
<dbReference type="InterPro" id="IPR050138">
    <property type="entry name" value="DHOase/Allantoinase_Hydrolase"/>
</dbReference>
<dbReference type="CDD" id="cd01316">
    <property type="entry name" value="CAD_DHOase"/>
    <property type="match status" value="1"/>
</dbReference>
<keyword evidence="4" id="KW-0665">Pyrimidine biosynthesis</keyword>
<sequence length="489" mass="53774">MINLPIKGSGAYRVSAFRTHGYRTRRMAIDNGIPLITDIKCAKLFVEALRLVKGPPLMHPQVDCLTSHQVVRLPGLIDVHVHMREPGACHKETWTSGTLAALAGGITCVLAMPNTNPPCVGNAEFNTVNDLAESQAYCDYALYLGATANNSDKLAELAPTAAGLKMYLNETFAALKLDNVTDWIKHFNTFPRDRMIVCHAERQTLAAVIGVAAITNRPVHFCHVSNAEEIGIICEAKRNGLAVTCEVAPHHLLLTKDDVPEQLRAVKPPLGTAEDVQALWDNLKSIDCFATDHAPHTLEEKETSGPPGFPGVEVMLPLLLTEVAKKRLTMEDLIERLYTNPKRIFGLPDQPNTYVEVDLSEEWTIPTDGGFSKAKWTPFAGRKVSGRVRRVVIRGEEAFIDGQVLVKPGFGRNIRMEPTPRRTQRLPSIGGDSDAFQMEGPYKSVMRELAYRRGSGALLAPLKPISARTPAAYMPPRKTDSPPTSVPPW</sequence>
<dbReference type="GO" id="GO:0004038">
    <property type="term" value="F:allantoinase activity"/>
    <property type="evidence" value="ECO:0007669"/>
    <property type="project" value="TreeGrafter"/>
</dbReference>
<feature type="domain" description="MGS-like" evidence="6">
    <location>
        <begin position="1"/>
        <end position="71"/>
    </location>
</feature>
<dbReference type="InterPro" id="IPR002195">
    <property type="entry name" value="Dihydroorotase_CS"/>
</dbReference>
<evidence type="ECO:0000256" key="3">
    <source>
        <dbReference type="ARBA" id="ARBA00022801"/>
    </source>
</evidence>
<keyword evidence="7" id="KW-1185">Reference proteome</keyword>
<comment type="cofactor">
    <cofactor evidence="1">
        <name>Zn(2+)</name>
        <dbReference type="ChEBI" id="CHEBI:29105"/>
    </cofactor>
</comment>
<dbReference type="SUPFAM" id="SSF51338">
    <property type="entry name" value="Composite domain of metallo-dependent hydrolases"/>
    <property type="match status" value="1"/>
</dbReference>
<dbReference type="Proteomes" id="UP000887566">
    <property type="component" value="Unplaced"/>
</dbReference>
<proteinExistence type="predicted"/>
<dbReference type="InterPro" id="IPR032466">
    <property type="entry name" value="Metal_Hydrolase"/>
</dbReference>